<comment type="caution">
    <text evidence="1">The sequence shown here is derived from an EMBL/GenBank/DDBJ whole genome shotgun (WGS) entry which is preliminary data.</text>
</comment>
<reference evidence="1 2" key="1">
    <citation type="submission" date="2021-06" db="EMBL/GenBank/DDBJ databases">
        <authorList>
            <person name="Jeong J.W."/>
        </authorList>
    </citation>
    <scope>NUCLEOTIDE SEQUENCE [LARGE SCALE GENOMIC DNA]</scope>
    <source>
        <strain evidence="1 2">MMS21-TAE1-1</strain>
    </source>
</reference>
<dbReference type="RefSeq" id="WP_216925437.1">
    <property type="nucleotide sequence ID" value="NZ_JAHOPC010000008.1"/>
</dbReference>
<keyword evidence="2" id="KW-1185">Reference proteome</keyword>
<organism evidence="1 2">
    <name type="scientific">Paenarthrobacter aromaticivorans</name>
    <dbReference type="NCBI Taxonomy" id="2849150"/>
    <lineage>
        <taxon>Bacteria</taxon>
        <taxon>Bacillati</taxon>
        <taxon>Actinomycetota</taxon>
        <taxon>Actinomycetes</taxon>
        <taxon>Micrococcales</taxon>
        <taxon>Micrococcaceae</taxon>
        <taxon>Paenarthrobacter</taxon>
    </lineage>
</organism>
<proteinExistence type="predicted"/>
<dbReference type="Proteomes" id="UP000824166">
    <property type="component" value="Unassembled WGS sequence"/>
</dbReference>
<evidence type="ECO:0000313" key="2">
    <source>
        <dbReference type="Proteomes" id="UP000824166"/>
    </source>
</evidence>
<dbReference type="EMBL" id="JAHOPC010000008">
    <property type="protein sequence ID" value="MBU8867300.1"/>
    <property type="molecule type" value="Genomic_DNA"/>
</dbReference>
<evidence type="ECO:0000313" key="1">
    <source>
        <dbReference type="EMBL" id="MBU8867300.1"/>
    </source>
</evidence>
<accession>A0ABS6I6F5</accession>
<name>A0ABS6I6F5_9MICC</name>
<protein>
    <submittedName>
        <fullName evidence="1">Uncharacterized protein</fullName>
    </submittedName>
</protein>
<gene>
    <name evidence="1" type="ORF">KSW38_13465</name>
</gene>
<sequence length="96" mass="10926">MEQVYIRTTGGGTATTVVRSGREWQIAEEPFRWFERVPWWESSKRMPRGQGRVDVEVLQVQVRLGTNARSSLATWELVRDGSGGGWYLRGDERAAA</sequence>